<dbReference type="RefSeq" id="WP_128914530.1">
    <property type="nucleotide sequence ID" value="NZ_RDSM01000003.1"/>
</dbReference>
<dbReference type="EMBL" id="RDSM01000003">
    <property type="protein sequence ID" value="RXH54794.1"/>
    <property type="molecule type" value="Genomic_DNA"/>
</dbReference>
<proteinExistence type="predicted"/>
<evidence type="ECO:0000313" key="2">
    <source>
        <dbReference type="Proteomes" id="UP000289437"/>
    </source>
</evidence>
<reference evidence="1 2" key="1">
    <citation type="submission" date="2018-11" db="EMBL/GenBank/DDBJ databases">
        <authorList>
            <person name="Mardanov A.V."/>
            <person name="Ravin N.V."/>
            <person name="Dedysh S.N."/>
        </authorList>
    </citation>
    <scope>NUCLEOTIDE SEQUENCE [LARGE SCALE GENOMIC DNA]</scope>
    <source>
        <strain evidence="1 2">AF10</strain>
    </source>
</reference>
<reference evidence="2" key="2">
    <citation type="submission" date="2019-02" db="EMBL/GenBank/DDBJ databases">
        <title>Granulicella sibirica sp. nov., a psychrotolerant acidobacterium isolated from an organic soil layer in forested tundra, West Siberia.</title>
        <authorList>
            <person name="Oshkin I.Y."/>
            <person name="Kulichevskaya I.S."/>
            <person name="Rijpstra W.I.C."/>
            <person name="Sinninghe Damste J.S."/>
            <person name="Rakitin A.L."/>
            <person name="Ravin N.V."/>
            <person name="Dedysh S.N."/>
        </authorList>
    </citation>
    <scope>NUCLEOTIDE SEQUENCE [LARGE SCALE GENOMIC DNA]</scope>
    <source>
        <strain evidence="2">AF10</strain>
    </source>
</reference>
<protein>
    <recommendedName>
        <fullName evidence="3">Stability/partitioning determinant</fullName>
    </recommendedName>
</protein>
<evidence type="ECO:0000313" key="1">
    <source>
        <dbReference type="EMBL" id="RXH54794.1"/>
    </source>
</evidence>
<dbReference type="OrthoDB" id="7449507at2"/>
<accession>A0A4V1L576</accession>
<comment type="caution">
    <text evidence="1">The sequence shown here is derived from an EMBL/GenBank/DDBJ whole genome shotgun (WGS) entry which is preliminary data.</text>
</comment>
<gene>
    <name evidence="1" type="ORF">GRAN_3898</name>
</gene>
<name>A0A4V1L576_9BACT</name>
<organism evidence="1 2">
    <name type="scientific">Granulicella sibirica</name>
    <dbReference type="NCBI Taxonomy" id="2479048"/>
    <lineage>
        <taxon>Bacteria</taxon>
        <taxon>Pseudomonadati</taxon>
        <taxon>Acidobacteriota</taxon>
        <taxon>Terriglobia</taxon>
        <taxon>Terriglobales</taxon>
        <taxon>Acidobacteriaceae</taxon>
        <taxon>Granulicella</taxon>
    </lineage>
</organism>
<keyword evidence="2" id="KW-1185">Reference proteome</keyword>
<sequence length="114" mass="12781">MSKFGLMDPGDEPKRETTLTERLAAFSPVKPRSTPDLAAIDSAAAQHGFVSRELPDIQASEQPGRRRRAIPSEPTRHLAIRLSASAYNRFVAYADHHKVTYHEALIRLMDEADR</sequence>
<dbReference type="Proteomes" id="UP000289437">
    <property type="component" value="Unassembled WGS sequence"/>
</dbReference>
<dbReference type="AlphaFoldDB" id="A0A4V1L576"/>
<evidence type="ECO:0008006" key="3">
    <source>
        <dbReference type="Google" id="ProtNLM"/>
    </source>
</evidence>